<evidence type="ECO:0008006" key="12">
    <source>
        <dbReference type="Google" id="ProtNLM"/>
    </source>
</evidence>
<evidence type="ECO:0000313" key="11">
    <source>
        <dbReference type="Proteomes" id="UP000001056"/>
    </source>
</evidence>
<dbReference type="STRING" id="306901.Q2H0C3"/>
<dbReference type="GeneID" id="4391905"/>
<feature type="compositionally biased region" description="Basic and acidic residues" evidence="6">
    <location>
        <begin position="625"/>
        <end position="640"/>
    </location>
</feature>
<dbReference type="GO" id="GO:0003677">
    <property type="term" value="F:DNA binding"/>
    <property type="evidence" value="ECO:0007669"/>
    <property type="project" value="UniProtKB-UniRule"/>
</dbReference>
<dbReference type="InterPro" id="IPR013087">
    <property type="entry name" value="Znf_C2H2_type"/>
</dbReference>
<dbReference type="Pfam" id="PF05920">
    <property type="entry name" value="Homeobox_KN"/>
    <property type="match status" value="1"/>
</dbReference>
<evidence type="ECO:0000256" key="4">
    <source>
        <dbReference type="PROSITE-ProRule" id="PRU00042"/>
    </source>
</evidence>
<feature type="domain" description="Homeobox" evidence="7">
    <location>
        <begin position="85"/>
        <end position="122"/>
    </location>
</feature>
<evidence type="ECO:0000259" key="7">
    <source>
        <dbReference type="PROSITE" id="PS50071"/>
    </source>
</evidence>
<dbReference type="SUPFAM" id="SSF46689">
    <property type="entry name" value="Homeodomain-like"/>
    <property type="match status" value="1"/>
</dbReference>
<organism evidence="10 11">
    <name type="scientific">Chaetomium globosum (strain ATCC 6205 / CBS 148.51 / DSM 1962 / NBRC 6347 / NRRL 1970)</name>
    <name type="common">Soil fungus</name>
    <dbReference type="NCBI Taxonomy" id="306901"/>
    <lineage>
        <taxon>Eukaryota</taxon>
        <taxon>Fungi</taxon>
        <taxon>Dikarya</taxon>
        <taxon>Ascomycota</taxon>
        <taxon>Pezizomycotina</taxon>
        <taxon>Sordariomycetes</taxon>
        <taxon>Sordariomycetidae</taxon>
        <taxon>Sordariales</taxon>
        <taxon>Chaetomiaceae</taxon>
        <taxon>Chaetomium</taxon>
    </lineage>
</organism>
<dbReference type="InterPro" id="IPR050224">
    <property type="entry name" value="TALE_homeobox"/>
</dbReference>
<protein>
    <recommendedName>
        <fullName evidence="12">Homeobox domain-containing protein</fullName>
    </recommendedName>
</protein>
<evidence type="ECO:0000256" key="3">
    <source>
        <dbReference type="ARBA" id="ARBA00023242"/>
    </source>
</evidence>
<keyword evidence="4" id="KW-0479">Metal-binding</keyword>
<gene>
    <name evidence="10" type="ORF">CHGG_04773</name>
</gene>
<dbReference type="GO" id="GO:0008270">
    <property type="term" value="F:zinc ion binding"/>
    <property type="evidence" value="ECO:0007669"/>
    <property type="project" value="UniProtKB-KW"/>
</dbReference>
<feature type="DNA-binding region" description="Homeobox" evidence="5">
    <location>
        <begin position="87"/>
        <end position="123"/>
    </location>
</feature>
<dbReference type="InterPro" id="IPR001356">
    <property type="entry name" value="HD"/>
</dbReference>
<evidence type="ECO:0000256" key="6">
    <source>
        <dbReference type="SAM" id="MobiDB-lite"/>
    </source>
</evidence>
<dbReference type="SMART" id="SM00355">
    <property type="entry name" value="ZnF_C2H2"/>
    <property type="match status" value="3"/>
</dbReference>
<keyword evidence="2 5" id="KW-0371">Homeobox</keyword>
<keyword evidence="1 5" id="KW-0238">DNA-binding</keyword>
<feature type="compositionally biased region" description="Gly residues" evidence="6">
    <location>
        <begin position="1026"/>
        <end position="1040"/>
    </location>
</feature>
<reference evidence="11" key="1">
    <citation type="journal article" date="2015" name="Genome Announc.">
        <title>Draft genome sequence of the cellulolytic fungus Chaetomium globosum.</title>
        <authorList>
            <person name="Cuomo C.A."/>
            <person name="Untereiner W.A."/>
            <person name="Ma L.-J."/>
            <person name="Grabherr M."/>
            <person name="Birren B.W."/>
        </authorList>
    </citation>
    <scope>NUCLEOTIDE SEQUENCE [LARGE SCALE GENOMIC DNA]</scope>
    <source>
        <strain evidence="11">ATCC 6205 / CBS 148.51 / DSM 1962 / NBRC 6347 / NRRL 1970</strain>
    </source>
</reference>
<sequence length="1089" mass="119805">MLPSTGQQLDDIDLALANVAGDDFSFWALQHFENNVSPTMNLSEEIPMPTDRSTRTFEDHLEMAEAPVPQLPVGWLPVQAHPRGKHPYPNDEEKEMLQKQTGLSKTQITNWLANTRRRNKNAVSQRSTSPGVRSWANPIDIPQRRRTPGSLEHMNPLQRWQHSPPENEPASVTAIARAVNSASSVSSGLNSPYSANFTDDGSGRSLCDSNISSANTSRSQSSASAYSYGSRGSFGSGSSIPRGRRRRRRKAPAATTTTHTGPAKTFQCTFCTETFRTKHDWQRHEKSLHLSLERWVCSPNGAQAFNPENGQMSCVFCGDPNPDEAHIDSHNYSACQERTIGERTFYRKDHLRQHLKLVHGTNFTGWSMEQWKATTPEIRSRCGFCGTVMDTWSIRIDHLAAHFKEGKSMKDWKGGWGFDSPVLDMVENSIPPYLIHDERNSPNPYEASQPSTASARHAFELIKSELAFYVDDWCEREGKPPSDEELQRAACTLIYDAEDVPGATESPKVSWLRDLIFSSDRLAQEARWTRVKGIDCWQQLRINGKTNIFELDPMEAELHDYVKARRLLGLTAMDSELQAEACKIIRHMDDNSRESSNHVVQLLLRLASSSTEWLADFRQRAHLPRSEDLADPGKRSKDPSTIDSTVHNFSRLESELAEYVRVQRTLGVEPTDADLQKQARMIIYELDDAWNQTAADDPIWLAAFKQRHVAGSTAGDLLGNAPLPIATTAELWWPSVAQGGSSGLRTPSPFSSGSGSRSGSGSGASHKPIHKPASRTFYLNDANCYQRLARELKKWIASTMSPNNPNCHVPSDEELQHQARWIVYEDDDPWNQTAADNFEWLRRFKRDAGLLTDPTLPGLPNTLAWNMAQGGSGFSPPYLCPRSATANQLTPFPTIATTTSTTTTTTTTTNSTPSGLVNITIREGGKPIPAAGATANRFVRGLGDPTRHDPPASVFCSRELENALADFVTGAVLAGGGGAAAFPSDEALRERARQFLGGAVLKTPADDKVLLGRFGEVMRRRLGLLPLGGQGGQGGQGLGGEQQQQQHQQQQQGLGLDGGLGLGFGMGAATAFDGWDGLLGAVGDECHGC</sequence>
<feature type="domain" description="HTH CENPB-type" evidence="9">
    <location>
        <begin position="640"/>
        <end position="714"/>
    </location>
</feature>
<keyword evidence="3 5" id="KW-0539">Nucleus</keyword>
<dbReference type="Gene3D" id="1.10.10.60">
    <property type="entry name" value="Homeodomain-like"/>
    <property type="match status" value="1"/>
</dbReference>
<dbReference type="HOGENOM" id="CLU_008497_2_0_1"/>
<comment type="subcellular location">
    <subcellularLocation>
        <location evidence="5">Nucleus</location>
    </subcellularLocation>
</comment>
<dbReference type="CDD" id="cd00086">
    <property type="entry name" value="homeodomain"/>
    <property type="match status" value="1"/>
</dbReference>
<evidence type="ECO:0000256" key="5">
    <source>
        <dbReference type="PROSITE-ProRule" id="PRU00108"/>
    </source>
</evidence>
<feature type="region of interest" description="Disordered" evidence="6">
    <location>
        <begin position="740"/>
        <end position="769"/>
    </location>
</feature>
<dbReference type="InterPro" id="IPR009057">
    <property type="entry name" value="Homeodomain-like_sf"/>
</dbReference>
<dbReference type="AlphaFoldDB" id="Q2H0C3"/>
<dbReference type="RefSeq" id="XP_001223987.1">
    <property type="nucleotide sequence ID" value="XM_001223986.1"/>
</dbReference>
<dbReference type="EMBL" id="CH408032">
    <property type="protein sequence ID" value="EAQ88154.1"/>
    <property type="molecule type" value="Genomic_DNA"/>
</dbReference>
<dbReference type="PANTHER" id="PTHR11850">
    <property type="entry name" value="HOMEOBOX PROTEIN TRANSCRIPTION FACTORS"/>
    <property type="match status" value="1"/>
</dbReference>
<dbReference type="eggNOG" id="KOG0773">
    <property type="taxonomic scope" value="Eukaryota"/>
</dbReference>
<dbReference type="Proteomes" id="UP000001056">
    <property type="component" value="Unassembled WGS sequence"/>
</dbReference>
<evidence type="ECO:0000313" key="10">
    <source>
        <dbReference type="EMBL" id="EAQ88154.1"/>
    </source>
</evidence>
<keyword evidence="4" id="KW-0863">Zinc-finger</keyword>
<accession>Q2H0C3</accession>
<dbReference type="InParanoid" id="Q2H0C3"/>
<feature type="region of interest" description="Disordered" evidence="6">
    <location>
        <begin position="116"/>
        <end position="171"/>
    </location>
</feature>
<dbReference type="OrthoDB" id="10056939at2759"/>
<name>Q2H0C3_CHAGB</name>
<dbReference type="GO" id="GO:0005634">
    <property type="term" value="C:nucleus"/>
    <property type="evidence" value="ECO:0007669"/>
    <property type="project" value="UniProtKB-SubCell"/>
</dbReference>
<dbReference type="Pfam" id="PF03221">
    <property type="entry name" value="HTH_Tnp_Tc5"/>
    <property type="match status" value="1"/>
</dbReference>
<keyword evidence="11" id="KW-1185">Reference proteome</keyword>
<feature type="region of interest" description="Disordered" evidence="6">
    <location>
        <begin position="625"/>
        <end position="644"/>
    </location>
</feature>
<dbReference type="InterPro" id="IPR006600">
    <property type="entry name" value="HTH_CenpB_DNA-bd_dom"/>
</dbReference>
<feature type="compositionally biased region" description="Basic residues" evidence="6">
    <location>
        <begin position="242"/>
        <end position="251"/>
    </location>
</feature>
<feature type="region of interest" description="Disordered" evidence="6">
    <location>
        <begin position="209"/>
        <end position="260"/>
    </location>
</feature>
<evidence type="ECO:0000259" key="9">
    <source>
        <dbReference type="PROSITE" id="PS51253"/>
    </source>
</evidence>
<feature type="compositionally biased region" description="Polar residues" evidence="6">
    <location>
        <begin position="121"/>
        <end position="131"/>
    </location>
</feature>
<feature type="domain" description="C2H2-type" evidence="8">
    <location>
        <begin position="266"/>
        <end position="294"/>
    </location>
</feature>
<evidence type="ECO:0000256" key="2">
    <source>
        <dbReference type="ARBA" id="ARBA00023155"/>
    </source>
</evidence>
<dbReference type="PROSITE" id="PS51253">
    <property type="entry name" value="HTH_CENPB"/>
    <property type="match status" value="1"/>
</dbReference>
<feature type="compositionally biased region" description="Low complexity" evidence="6">
    <location>
        <begin position="209"/>
        <end position="241"/>
    </location>
</feature>
<evidence type="ECO:0000259" key="8">
    <source>
        <dbReference type="PROSITE" id="PS50157"/>
    </source>
</evidence>
<dbReference type="OMA" id="TIHNYSR"/>
<proteinExistence type="predicted"/>
<dbReference type="SMART" id="SM00389">
    <property type="entry name" value="HOX"/>
    <property type="match status" value="1"/>
</dbReference>
<dbReference type="PROSITE" id="PS50157">
    <property type="entry name" value="ZINC_FINGER_C2H2_2"/>
    <property type="match status" value="1"/>
</dbReference>
<dbReference type="PROSITE" id="PS00028">
    <property type="entry name" value="ZINC_FINGER_C2H2_1"/>
    <property type="match status" value="1"/>
</dbReference>
<evidence type="ECO:0000256" key="1">
    <source>
        <dbReference type="ARBA" id="ARBA00023125"/>
    </source>
</evidence>
<dbReference type="PROSITE" id="PS50071">
    <property type="entry name" value="HOMEOBOX_2"/>
    <property type="match status" value="1"/>
</dbReference>
<feature type="region of interest" description="Disordered" evidence="6">
    <location>
        <begin position="1025"/>
        <end position="1053"/>
    </location>
</feature>
<dbReference type="GO" id="GO:0006355">
    <property type="term" value="P:regulation of DNA-templated transcription"/>
    <property type="evidence" value="ECO:0007669"/>
    <property type="project" value="InterPro"/>
</dbReference>
<dbReference type="InterPro" id="IPR008422">
    <property type="entry name" value="KN_HD"/>
</dbReference>
<dbReference type="VEuPathDB" id="FungiDB:CHGG_04773"/>
<keyword evidence="4" id="KW-0862">Zinc</keyword>
<feature type="compositionally biased region" description="Low complexity" evidence="6">
    <location>
        <begin position="1041"/>
        <end position="1053"/>
    </location>
</feature>